<dbReference type="InParanoid" id="K3WZR0"/>
<evidence type="ECO:0000256" key="5">
    <source>
        <dbReference type="ARBA" id="ARBA00023136"/>
    </source>
</evidence>
<feature type="domain" description="G-protein coupled receptors family 3 profile" evidence="11">
    <location>
        <begin position="545"/>
        <end position="797"/>
    </location>
</feature>
<feature type="transmembrane region" description="Helical" evidence="10">
    <location>
        <begin position="654"/>
        <end position="675"/>
    </location>
</feature>
<evidence type="ECO:0000256" key="4">
    <source>
        <dbReference type="ARBA" id="ARBA00023040"/>
    </source>
</evidence>
<reference evidence="13" key="2">
    <citation type="submission" date="2010-04" db="EMBL/GenBank/DDBJ databases">
        <authorList>
            <person name="Buell R."/>
            <person name="Hamilton J."/>
            <person name="Hostetler J."/>
        </authorList>
    </citation>
    <scope>NUCLEOTIDE SEQUENCE [LARGE SCALE GENOMIC DNA]</scope>
    <source>
        <strain evidence="13">DAOM:BR144</strain>
    </source>
</reference>
<dbReference type="VEuPathDB" id="FungiDB:PYU1_G010437"/>
<sequence>MSELYKAPCKPAKSKFYGVGSKLNVDGTIADPGRVNGTLVVELKGWVSYVLTAMVFSIIAQEVFGYEVSYYYTSESGSMAQRMSSVGAGVCTPVHANIETWATAAVTESYSTYSNESYSSGSIGYSGRSGAFTTKDFVKKGLDETVFTPTYSADFWRDYAKSENLIKSIPVDNVLKNPTYYPPQETACANNTQGCWNSCSKTAACTAREAQTKTCMVVVLMYDYYDPGYMQAVFENLDIPSYFCFLGYDGMQNYAIESLAKGKPVVFYHYEPDPLHFQYEGKFERIALPRTTPEESIVDTGTFGENGDGKKTNNPVKVDFPFTSLEKYSASLLQDQPLLASLISRMTISEFQVNKLMRKYVQLTSTTPQPEDAVFSTACSWIKENYRVWNLWLDRLPMCSLITHVTHEIIGCEDLTAAAVFPRRIEFSWRSPHPDSHSLPYNCDGGLTQLPDPLITSRSCEWLKANVLIWIFWVSTTNMKPDCDATFYSYNISRCDHPGSKREVQYYWMIPDATNASLSAECIHGVALPTPVLLDCEFVPYDAGGFVVVAVLASLLAALLLIAMGFVYHYRALPIIKRSQYQFLLVLLAGGIMICGAVWLYAGEPTAILCKFRPAGIAIGFTLIFGALVVKSLRVYRVFMSGAMKRVVLSTRTMFKILGIFLFIDIVILVAWAIVDPSLATTTTEATAELGGEDVERLQCTSTSFIFTALLIFWKAVLLFAGLYLSFLIRKVSSDFQESVWIFASAIVVLFTSLILLPMAYLVDLPAETFYLFFAFLLLVSTATVMALMIVPKILRLHALASDSASSGGSTGAGDTNSGENSTRPDNGNSNSNGGGGDKKEMKSVVPSAPRLPGAAFKKKVAAAATVKVTPVKQFTDK</sequence>
<dbReference type="STRING" id="431595.K3WZR0"/>
<dbReference type="EnsemblProtists" id="PYU1_T010459">
    <property type="protein sequence ID" value="PYU1_T010459"/>
    <property type="gene ID" value="PYU1_G010437"/>
</dbReference>
<dbReference type="PRINTS" id="PR00248">
    <property type="entry name" value="GPCRMGR"/>
</dbReference>
<dbReference type="eggNOG" id="KOG1055">
    <property type="taxonomic scope" value="Eukaryota"/>
</dbReference>
<evidence type="ECO:0000256" key="6">
    <source>
        <dbReference type="ARBA" id="ARBA00023170"/>
    </source>
</evidence>
<evidence type="ECO:0000256" key="1">
    <source>
        <dbReference type="ARBA" id="ARBA00004141"/>
    </source>
</evidence>
<dbReference type="InterPro" id="IPR017978">
    <property type="entry name" value="GPCR_3_C"/>
</dbReference>
<dbReference type="InterPro" id="IPR002455">
    <property type="entry name" value="GPCR3_GABA-B"/>
</dbReference>
<evidence type="ECO:0000313" key="12">
    <source>
        <dbReference type="EnsemblProtists" id="PYU1_T010459"/>
    </source>
</evidence>
<dbReference type="AlphaFoldDB" id="K3WZR0"/>
<feature type="transmembrane region" description="Helical" evidence="10">
    <location>
        <begin position="581"/>
        <end position="602"/>
    </location>
</feature>
<proteinExistence type="predicted"/>
<feature type="transmembrane region" description="Helical" evidence="10">
    <location>
        <begin position="769"/>
        <end position="791"/>
    </location>
</feature>
<evidence type="ECO:0000256" key="3">
    <source>
        <dbReference type="ARBA" id="ARBA00022989"/>
    </source>
</evidence>
<dbReference type="SUPFAM" id="SSF53850">
    <property type="entry name" value="Periplasmic binding protein-like II"/>
    <property type="match status" value="1"/>
</dbReference>
<organism evidence="12 13">
    <name type="scientific">Globisporangium ultimum (strain ATCC 200006 / CBS 805.95 / DAOM BR144)</name>
    <name type="common">Pythium ultimum</name>
    <dbReference type="NCBI Taxonomy" id="431595"/>
    <lineage>
        <taxon>Eukaryota</taxon>
        <taxon>Sar</taxon>
        <taxon>Stramenopiles</taxon>
        <taxon>Oomycota</taxon>
        <taxon>Peronosporomycetes</taxon>
        <taxon>Pythiales</taxon>
        <taxon>Pythiaceae</taxon>
        <taxon>Globisporangium</taxon>
    </lineage>
</organism>
<keyword evidence="3 10" id="KW-1133">Transmembrane helix</keyword>
<evidence type="ECO:0000256" key="10">
    <source>
        <dbReference type="SAM" id="Phobius"/>
    </source>
</evidence>
<reference evidence="12" key="3">
    <citation type="submission" date="2015-02" db="UniProtKB">
        <authorList>
            <consortium name="EnsemblProtists"/>
        </authorList>
    </citation>
    <scope>IDENTIFICATION</scope>
    <source>
        <strain evidence="12">DAOM BR144</strain>
    </source>
</reference>
<evidence type="ECO:0000256" key="9">
    <source>
        <dbReference type="SAM" id="MobiDB-lite"/>
    </source>
</evidence>
<keyword evidence="13" id="KW-1185">Reference proteome</keyword>
<keyword evidence="7" id="KW-0325">Glycoprotein</keyword>
<dbReference type="CDD" id="cd15047">
    <property type="entry name" value="7tmC_GABA-B-like"/>
    <property type="match status" value="1"/>
</dbReference>
<keyword evidence="5 10" id="KW-0472">Membrane</keyword>
<feature type="transmembrane region" description="Helical" evidence="10">
    <location>
        <begin position="614"/>
        <end position="633"/>
    </location>
</feature>
<dbReference type="InterPro" id="IPR000337">
    <property type="entry name" value="GPCR_3"/>
</dbReference>
<keyword evidence="6" id="KW-0675">Receptor</keyword>
<evidence type="ECO:0000256" key="2">
    <source>
        <dbReference type="ARBA" id="ARBA00022692"/>
    </source>
</evidence>
<evidence type="ECO:0000313" key="13">
    <source>
        <dbReference type="Proteomes" id="UP000019132"/>
    </source>
</evidence>
<protein>
    <recommendedName>
        <fullName evidence="11">G-protein coupled receptors family 3 profile domain-containing protein</fullName>
    </recommendedName>
</protein>
<dbReference type="PROSITE" id="PS50259">
    <property type="entry name" value="G_PROTEIN_RECEP_F3_4"/>
    <property type="match status" value="1"/>
</dbReference>
<name>K3WZR0_GLOUD</name>
<comment type="subcellular location">
    <subcellularLocation>
        <location evidence="1">Membrane</location>
        <topology evidence="1">Multi-pass membrane protein</topology>
    </subcellularLocation>
</comment>
<keyword evidence="2 10" id="KW-0812">Transmembrane</keyword>
<dbReference type="PANTHER" id="PTHR10519">
    <property type="entry name" value="GABA-B RECEPTOR"/>
    <property type="match status" value="1"/>
</dbReference>
<feature type="region of interest" description="Disordered" evidence="9">
    <location>
        <begin position="803"/>
        <end position="846"/>
    </location>
</feature>
<keyword evidence="8" id="KW-0807">Transducer</keyword>
<feature type="compositionally biased region" description="Low complexity" evidence="9">
    <location>
        <begin position="803"/>
        <end position="819"/>
    </location>
</feature>
<dbReference type="PANTHER" id="PTHR10519:SF20">
    <property type="entry name" value="G-PROTEIN COUPLED RECEPTOR 156-RELATED"/>
    <property type="match status" value="1"/>
</dbReference>
<feature type="transmembrane region" description="Helical" evidence="10">
    <location>
        <begin position="543"/>
        <end position="569"/>
    </location>
</feature>
<dbReference type="HOGENOM" id="CLU_004687_0_0_1"/>
<reference evidence="13" key="1">
    <citation type="journal article" date="2010" name="Genome Biol.">
        <title>Genome sequence of the necrotrophic plant pathogen Pythium ultimum reveals original pathogenicity mechanisms and effector repertoire.</title>
        <authorList>
            <person name="Levesque C.A."/>
            <person name="Brouwer H."/>
            <person name="Cano L."/>
            <person name="Hamilton J.P."/>
            <person name="Holt C."/>
            <person name="Huitema E."/>
            <person name="Raffaele S."/>
            <person name="Robideau G.P."/>
            <person name="Thines M."/>
            <person name="Win J."/>
            <person name="Zerillo M.M."/>
            <person name="Beakes G.W."/>
            <person name="Boore J.L."/>
            <person name="Busam D."/>
            <person name="Dumas B."/>
            <person name="Ferriera S."/>
            <person name="Fuerstenberg S.I."/>
            <person name="Gachon C.M."/>
            <person name="Gaulin E."/>
            <person name="Govers F."/>
            <person name="Grenville-Briggs L."/>
            <person name="Horner N."/>
            <person name="Hostetler J."/>
            <person name="Jiang R.H."/>
            <person name="Johnson J."/>
            <person name="Krajaejun T."/>
            <person name="Lin H."/>
            <person name="Meijer H.J."/>
            <person name="Moore B."/>
            <person name="Morris P."/>
            <person name="Phuntmart V."/>
            <person name="Puiu D."/>
            <person name="Shetty J."/>
            <person name="Stajich J.E."/>
            <person name="Tripathy S."/>
            <person name="Wawra S."/>
            <person name="van West P."/>
            <person name="Whitty B.R."/>
            <person name="Coutinho P.M."/>
            <person name="Henrissat B."/>
            <person name="Martin F."/>
            <person name="Thomas P.D."/>
            <person name="Tyler B.M."/>
            <person name="De Vries R.P."/>
            <person name="Kamoun S."/>
            <person name="Yandell M."/>
            <person name="Tisserat N."/>
            <person name="Buell C.R."/>
        </authorList>
    </citation>
    <scope>NUCLEOTIDE SEQUENCE</scope>
    <source>
        <strain evidence="13">DAOM:BR144</strain>
    </source>
</reference>
<dbReference type="GO" id="GO:0004965">
    <property type="term" value="F:G protein-coupled GABA receptor activity"/>
    <property type="evidence" value="ECO:0007669"/>
    <property type="project" value="InterPro"/>
</dbReference>
<feature type="transmembrane region" description="Helical" evidence="10">
    <location>
        <begin position="705"/>
        <end position="728"/>
    </location>
</feature>
<dbReference type="OMA" id="WATPERT"/>
<evidence type="ECO:0000259" key="11">
    <source>
        <dbReference type="PROSITE" id="PS50259"/>
    </source>
</evidence>
<dbReference type="Pfam" id="PF00003">
    <property type="entry name" value="7tm_3"/>
    <property type="match status" value="1"/>
</dbReference>
<keyword evidence="4" id="KW-0297">G-protein coupled receptor</keyword>
<dbReference type="GO" id="GO:0038039">
    <property type="term" value="C:G protein-coupled receptor heterodimeric complex"/>
    <property type="evidence" value="ECO:0007669"/>
    <property type="project" value="TreeGrafter"/>
</dbReference>
<dbReference type="Proteomes" id="UP000019132">
    <property type="component" value="Unassembled WGS sequence"/>
</dbReference>
<feature type="transmembrane region" description="Helical" evidence="10">
    <location>
        <begin position="740"/>
        <end position="763"/>
    </location>
</feature>
<dbReference type="EMBL" id="GL376596">
    <property type="status" value="NOT_ANNOTATED_CDS"/>
    <property type="molecule type" value="Genomic_DNA"/>
</dbReference>
<accession>K3WZR0</accession>
<evidence type="ECO:0000256" key="7">
    <source>
        <dbReference type="ARBA" id="ARBA00023180"/>
    </source>
</evidence>
<evidence type="ECO:0000256" key="8">
    <source>
        <dbReference type="ARBA" id="ARBA00023224"/>
    </source>
</evidence>